<evidence type="ECO:0000313" key="2">
    <source>
        <dbReference type="Proteomes" id="UP001285441"/>
    </source>
</evidence>
<protein>
    <submittedName>
        <fullName evidence="1">Uncharacterized protein</fullName>
    </submittedName>
</protein>
<reference evidence="1" key="1">
    <citation type="journal article" date="2023" name="Mol. Phylogenet. Evol.">
        <title>Genome-scale phylogeny and comparative genomics of the fungal order Sordariales.</title>
        <authorList>
            <person name="Hensen N."/>
            <person name="Bonometti L."/>
            <person name="Westerberg I."/>
            <person name="Brannstrom I.O."/>
            <person name="Guillou S."/>
            <person name="Cros-Aarteil S."/>
            <person name="Calhoun S."/>
            <person name="Haridas S."/>
            <person name="Kuo A."/>
            <person name="Mondo S."/>
            <person name="Pangilinan J."/>
            <person name="Riley R."/>
            <person name="LaButti K."/>
            <person name="Andreopoulos B."/>
            <person name="Lipzen A."/>
            <person name="Chen C."/>
            <person name="Yan M."/>
            <person name="Daum C."/>
            <person name="Ng V."/>
            <person name="Clum A."/>
            <person name="Steindorff A."/>
            <person name="Ohm R.A."/>
            <person name="Martin F."/>
            <person name="Silar P."/>
            <person name="Natvig D.O."/>
            <person name="Lalanne C."/>
            <person name="Gautier V."/>
            <person name="Ament-Velasquez S.L."/>
            <person name="Kruys A."/>
            <person name="Hutchinson M.I."/>
            <person name="Powell A.J."/>
            <person name="Barry K."/>
            <person name="Miller A.N."/>
            <person name="Grigoriev I.V."/>
            <person name="Debuchy R."/>
            <person name="Gladieux P."/>
            <person name="Hiltunen Thoren M."/>
            <person name="Johannesson H."/>
        </authorList>
    </citation>
    <scope>NUCLEOTIDE SEQUENCE</scope>
    <source>
        <strain evidence="1">CBS 232.78</strain>
    </source>
</reference>
<proteinExistence type="predicted"/>
<gene>
    <name evidence="1" type="ORF">B0H63DRAFT_542848</name>
</gene>
<keyword evidence="2" id="KW-1185">Reference proteome</keyword>
<name>A0AAE0TZ53_9PEZI</name>
<comment type="caution">
    <text evidence="1">The sequence shown here is derived from an EMBL/GenBank/DDBJ whole genome shotgun (WGS) entry which is preliminary data.</text>
</comment>
<reference evidence="1" key="2">
    <citation type="submission" date="2023-06" db="EMBL/GenBank/DDBJ databases">
        <authorList>
            <consortium name="Lawrence Berkeley National Laboratory"/>
            <person name="Haridas S."/>
            <person name="Hensen N."/>
            <person name="Bonometti L."/>
            <person name="Westerberg I."/>
            <person name="Brannstrom I.O."/>
            <person name="Guillou S."/>
            <person name="Cros-Aarteil S."/>
            <person name="Calhoun S."/>
            <person name="Kuo A."/>
            <person name="Mondo S."/>
            <person name="Pangilinan J."/>
            <person name="Riley R."/>
            <person name="LaButti K."/>
            <person name="Andreopoulos B."/>
            <person name="Lipzen A."/>
            <person name="Chen C."/>
            <person name="Yanf M."/>
            <person name="Daum C."/>
            <person name="Ng V."/>
            <person name="Clum A."/>
            <person name="Steindorff A."/>
            <person name="Ohm R."/>
            <person name="Martin F."/>
            <person name="Silar P."/>
            <person name="Natvig D."/>
            <person name="Lalanne C."/>
            <person name="Gautier V."/>
            <person name="Ament-velasquez S.L."/>
            <person name="Kruys A."/>
            <person name="Hutchinson M.I."/>
            <person name="Powell A.J."/>
            <person name="Barry K."/>
            <person name="Miller A.N."/>
            <person name="Grigoriev I.V."/>
            <person name="Debuchy R."/>
            <person name="Gladieux P."/>
            <person name="Thoren M.H."/>
            <person name="Johannesson H."/>
        </authorList>
    </citation>
    <scope>NUCLEOTIDE SEQUENCE</scope>
    <source>
        <strain evidence="1">CBS 232.78</strain>
    </source>
</reference>
<dbReference type="AlphaFoldDB" id="A0AAE0TZ53"/>
<evidence type="ECO:0000313" key="1">
    <source>
        <dbReference type="EMBL" id="KAK3384832.1"/>
    </source>
</evidence>
<organism evidence="1 2">
    <name type="scientific">Podospora didyma</name>
    <dbReference type="NCBI Taxonomy" id="330526"/>
    <lineage>
        <taxon>Eukaryota</taxon>
        <taxon>Fungi</taxon>
        <taxon>Dikarya</taxon>
        <taxon>Ascomycota</taxon>
        <taxon>Pezizomycotina</taxon>
        <taxon>Sordariomycetes</taxon>
        <taxon>Sordariomycetidae</taxon>
        <taxon>Sordariales</taxon>
        <taxon>Podosporaceae</taxon>
        <taxon>Podospora</taxon>
    </lineage>
</organism>
<accession>A0AAE0TZ53</accession>
<dbReference type="EMBL" id="JAULSW010000004">
    <property type="protein sequence ID" value="KAK3384832.1"/>
    <property type="molecule type" value="Genomic_DNA"/>
</dbReference>
<dbReference type="Proteomes" id="UP001285441">
    <property type="component" value="Unassembled WGS sequence"/>
</dbReference>
<sequence length="229" mass="26249">MVLALDARIAIDFYSKPVLHRADCLGRRVWLSGRAWTLQEGALASQLRFQFENGLLFAKEAQRTFNETLKVAVWNRSFDEKIQLLKDCQKAWFLPPVGNHRSDNIHGLSACDVQFMGMWNSLLGRSTTQLDDFYEIVANLLDFDASYIRKLGAISNMMEAMILHQERIPLDLLYVASDDHNRNTHVEFRVPTRPRDVILSEESFKTSLTSHLDKGILLYTEAMGQLVTD</sequence>